<feature type="chain" id="PRO_5016693956" description="PorZ N-terminal beta-propeller domain-containing protein" evidence="1">
    <location>
        <begin position="21"/>
        <end position="771"/>
    </location>
</feature>
<dbReference type="EMBL" id="DNWC01000084">
    <property type="protein sequence ID" value="HBJ08587.1"/>
    <property type="molecule type" value="Genomic_DNA"/>
</dbReference>
<dbReference type="Pfam" id="PF07494">
    <property type="entry name" value="Reg_prop"/>
    <property type="match status" value="1"/>
</dbReference>
<feature type="domain" description="PorZ N-terminal beta-propeller" evidence="2">
    <location>
        <begin position="46"/>
        <end position="197"/>
    </location>
</feature>
<name>A0A354M248_9BACT</name>
<dbReference type="AlphaFoldDB" id="A0A354M248"/>
<keyword evidence="1" id="KW-0732">Signal</keyword>
<evidence type="ECO:0000259" key="2">
    <source>
        <dbReference type="Pfam" id="PF21544"/>
    </source>
</evidence>
<evidence type="ECO:0000313" key="4">
    <source>
        <dbReference type="Proteomes" id="UP000262954"/>
    </source>
</evidence>
<evidence type="ECO:0000313" key="3">
    <source>
        <dbReference type="EMBL" id="HBJ08587.1"/>
    </source>
</evidence>
<dbReference type="Proteomes" id="UP000262954">
    <property type="component" value="Unassembled WGS sequence"/>
</dbReference>
<comment type="caution">
    <text evidence="3">The sequence shown here is derived from an EMBL/GenBank/DDBJ whole genome shotgun (WGS) entry which is preliminary data.</text>
</comment>
<dbReference type="SUPFAM" id="SSF63829">
    <property type="entry name" value="Calcium-dependent phosphotriesterase"/>
    <property type="match status" value="1"/>
</dbReference>
<dbReference type="SUPFAM" id="SSF50969">
    <property type="entry name" value="YVTN repeat-like/Quinoprotein amine dehydrogenase"/>
    <property type="match status" value="1"/>
</dbReference>
<feature type="signal peptide" evidence="1">
    <location>
        <begin position="1"/>
        <end position="20"/>
    </location>
</feature>
<dbReference type="InterPro" id="IPR015943">
    <property type="entry name" value="WD40/YVTN_repeat-like_dom_sf"/>
</dbReference>
<dbReference type="Pfam" id="PF21544">
    <property type="entry name" value="PorZ_N_b_propeller"/>
    <property type="match status" value="1"/>
</dbReference>
<accession>A0A354M248</accession>
<dbReference type="SUPFAM" id="SSF101898">
    <property type="entry name" value="NHL repeat"/>
    <property type="match status" value="1"/>
</dbReference>
<dbReference type="RefSeq" id="WP_122336989.1">
    <property type="nucleotide sequence ID" value="NZ_CAUGAR010000010.1"/>
</dbReference>
<protein>
    <recommendedName>
        <fullName evidence="2">PorZ N-terminal beta-propeller domain-containing protein</fullName>
    </recommendedName>
</protein>
<evidence type="ECO:0000256" key="1">
    <source>
        <dbReference type="SAM" id="SignalP"/>
    </source>
</evidence>
<dbReference type="InterPro" id="IPR011044">
    <property type="entry name" value="Quino_amine_DH_bsu"/>
</dbReference>
<proteinExistence type="predicted"/>
<sequence length="771" mass="88392">MTKKLFFFVGILLYSLLSFAQTEVGAWKIYPVFLTPSQITETKDKIYFLSDGYLFSYGKEDEEFRELNRLNILFDNDIKLIKYNDQHDILTIAYTNSNIDLIIGESVYNIPYIKNTAITSSKNINDITFYKDEIYLSTDFGIVILNVSKKEIKTTYNFNKAINSAAVMGEYFYCLVQGEGLYRCKLDDVLYDFDNWEKCYSTGGTQLLSLENGMWMLDINKNIIYFDTENNPTAIYNKGDISSIKETNTGYMACGTNNIIVYDKNNNKTDEIIYSDYNMSDIVPIDVSMNNRQNTYWILHKKGIAAFKRNNESFQQSKNIDNLNYSTVNIPYFLTMTDNGKLYVSTQGVSSKNIYDQYIDSHISIYENNQWFNIETNNIPTNMHTDIKFCTTYNIAEDPEDPETFYIGTWFEGLYRFKNNQYDAHWNGQEDNSPISSSDGWSYQINCLNFDSDKNLWMKNITKGIIVLKKDGNWINLDYPDMQNKQYTEQIILCKHSSSKWVIIPKTSFVFAFNTNNTLENMSDDQTRKFSTFSDQDNKQIDGNDFICAAEDRNGQLWIGTNRGPIVLNNPDNFMQSDFRCTRIKIPRNDGTNAADLLLNDENIQYIAVDGANRKWIATQSSGVYLVSEDGLETIHHFNMDNSILPSNNVLSIAINKTTGEVFFGTEKGLVSYRSDATEPKEDFSNVYAFPNPVRPDYTGVITITGLQERSLVKITDTTGNLIYQNYSEGGQMVWNGLNRNGDRVKTGVYLVFASSSNGKEGVVTKILIVN</sequence>
<dbReference type="InterPro" id="IPR048954">
    <property type="entry name" value="PorZ_N"/>
</dbReference>
<organism evidence="3 4">
    <name type="scientific">Coprobacter fastidiosus</name>
    <dbReference type="NCBI Taxonomy" id="1099853"/>
    <lineage>
        <taxon>Bacteria</taxon>
        <taxon>Pseudomonadati</taxon>
        <taxon>Bacteroidota</taxon>
        <taxon>Bacteroidia</taxon>
        <taxon>Bacteroidales</taxon>
        <taxon>Barnesiellaceae</taxon>
        <taxon>Coprobacter</taxon>
    </lineage>
</organism>
<dbReference type="InterPro" id="IPR011110">
    <property type="entry name" value="Reg_prop"/>
</dbReference>
<gene>
    <name evidence="3" type="ORF">DDY73_06230</name>
</gene>
<dbReference type="Gene3D" id="2.130.10.10">
    <property type="entry name" value="YVTN repeat-like/Quinoprotein amine dehydrogenase"/>
    <property type="match status" value="2"/>
</dbReference>
<reference evidence="3 4" key="1">
    <citation type="journal article" date="2018" name="Nat. Biotechnol.">
        <title>A standardized bacterial taxonomy based on genome phylogeny substantially revises the tree of life.</title>
        <authorList>
            <person name="Parks D.H."/>
            <person name="Chuvochina M."/>
            <person name="Waite D.W."/>
            <person name="Rinke C."/>
            <person name="Skarshewski A."/>
            <person name="Chaumeil P.A."/>
            <person name="Hugenholtz P."/>
        </authorList>
    </citation>
    <scope>NUCLEOTIDE SEQUENCE [LARGE SCALE GENOMIC DNA]</scope>
    <source>
        <strain evidence="3">UBA11482</strain>
    </source>
</reference>